<feature type="domain" description="EGF-like" evidence="6">
    <location>
        <begin position="1109"/>
        <end position="1122"/>
    </location>
</feature>
<evidence type="ECO:0000256" key="3">
    <source>
        <dbReference type="ARBA" id="ARBA00022737"/>
    </source>
</evidence>
<evidence type="ECO:0000256" key="1">
    <source>
        <dbReference type="ARBA" id="ARBA00022536"/>
    </source>
</evidence>
<evidence type="ECO:0000256" key="4">
    <source>
        <dbReference type="ARBA" id="ARBA00023157"/>
    </source>
</evidence>
<feature type="domain" description="EGF-like" evidence="6">
    <location>
        <begin position="986"/>
        <end position="999"/>
    </location>
</feature>
<feature type="domain" description="EGF-like" evidence="6">
    <location>
        <begin position="781"/>
        <end position="794"/>
    </location>
</feature>
<dbReference type="SUPFAM" id="SSF51110">
    <property type="entry name" value="alpha-D-mannose-specific plant lectins"/>
    <property type="match status" value="1"/>
</dbReference>
<feature type="domain" description="EGF-like" evidence="6">
    <location>
        <begin position="904"/>
        <end position="917"/>
    </location>
</feature>
<dbReference type="PROSITE" id="PS01186">
    <property type="entry name" value="EGF_2"/>
    <property type="match status" value="16"/>
</dbReference>
<dbReference type="SMART" id="SM00179">
    <property type="entry name" value="EGF_CA"/>
    <property type="match status" value="18"/>
</dbReference>
<dbReference type="PROSITE" id="PS01187">
    <property type="entry name" value="EGF_CA"/>
    <property type="match status" value="4"/>
</dbReference>
<dbReference type="InterPro" id="IPR009030">
    <property type="entry name" value="Growth_fac_rcpt_cys_sf"/>
</dbReference>
<dbReference type="EMBL" id="CDMZ01001825">
    <property type="protein sequence ID" value="CEM38046.1"/>
    <property type="molecule type" value="Genomic_DNA"/>
</dbReference>
<dbReference type="GO" id="GO:0005509">
    <property type="term" value="F:calcium ion binding"/>
    <property type="evidence" value="ECO:0007669"/>
    <property type="project" value="InterPro"/>
</dbReference>
<dbReference type="InterPro" id="IPR036426">
    <property type="entry name" value="Bulb-type_lectin_dom_sf"/>
</dbReference>
<keyword evidence="2" id="KW-0732">Signal</keyword>
<dbReference type="Pfam" id="PF12947">
    <property type="entry name" value="EGF_3"/>
    <property type="match status" value="14"/>
</dbReference>
<dbReference type="Pfam" id="PF07645">
    <property type="entry name" value="EGF_CA"/>
    <property type="match status" value="4"/>
</dbReference>
<feature type="domain" description="EGF-like" evidence="6">
    <location>
        <begin position="945"/>
        <end position="958"/>
    </location>
</feature>
<feature type="domain" description="EGF-like" evidence="6">
    <location>
        <begin position="863"/>
        <end position="876"/>
    </location>
</feature>
<dbReference type="SMART" id="SM00181">
    <property type="entry name" value="EGF"/>
    <property type="match status" value="17"/>
</dbReference>
<dbReference type="FunFam" id="2.10.25.10:FF:000038">
    <property type="entry name" value="Fibrillin 2"/>
    <property type="match status" value="17"/>
</dbReference>
<gene>
    <name evidence="7" type="ORF">Cvel_24489</name>
</gene>
<proteinExistence type="predicted"/>
<dbReference type="InterPro" id="IPR024731">
    <property type="entry name" value="NELL2-like_EGF"/>
</dbReference>
<organism evidence="7">
    <name type="scientific">Chromera velia CCMP2878</name>
    <dbReference type="NCBI Taxonomy" id="1169474"/>
    <lineage>
        <taxon>Eukaryota</taxon>
        <taxon>Sar</taxon>
        <taxon>Alveolata</taxon>
        <taxon>Colpodellida</taxon>
        <taxon>Chromeraceae</taxon>
        <taxon>Chromera</taxon>
    </lineage>
</organism>
<feature type="domain" description="EGF-like" evidence="6">
    <location>
        <begin position="535"/>
        <end position="548"/>
    </location>
</feature>
<accession>A0A0G4H2Z1</accession>
<evidence type="ECO:0000256" key="5">
    <source>
        <dbReference type="SAM" id="MobiDB-lite"/>
    </source>
</evidence>
<dbReference type="PROSITE" id="PS00010">
    <property type="entry name" value="ASX_HYDROXYL"/>
    <property type="match status" value="17"/>
</dbReference>
<feature type="domain" description="EGF-like" evidence="6">
    <location>
        <begin position="1027"/>
        <end position="1040"/>
    </location>
</feature>
<reference evidence="7" key="1">
    <citation type="submission" date="2014-11" db="EMBL/GenBank/DDBJ databases">
        <authorList>
            <person name="Otto D Thomas"/>
            <person name="Naeem Raeece"/>
        </authorList>
    </citation>
    <scope>NUCLEOTIDE SEQUENCE</scope>
</reference>
<dbReference type="PANTHER" id="PTHR24050">
    <property type="entry name" value="PA14 DOMAIN-CONTAINING PROTEIN"/>
    <property type="match status" value="1"/>
</dbReference>
<dbReference type="InterPro" id="IPR018097">
    <property type="entry name" value="EGF_Ca-bd_CS"/>
</dbReference>
<dbReference type="Gene3D" id="2.90.10.10">
    <property type="entry name" value="Bulb-type lectin domain"/>
    <property type="match status" value="1"/>
</dbReference>
<protein>
    <recommendedName>
        <fullName evidence="6">EGF-like domain-containing protein</fullName>
    </recommendedName>
</protein>
<dbReference type="InterPro" id="IPR001881">
    <property type="entry name" value="EGF-like_Ca-bd_dom"/>
</dbReference>
<dbReference type="SUPFAM" id="SSF57184">
    <property type="entry name" value="Growth factor receptor domain"/>
    <property type="match status" value="6"/>
</dbReference>
<evidence type="ECO:0000259" key="6">
    <source>
        <dbReference type="PROSITE" id="PS01186"/>
    </source>
</evidence>
<evidence type="ECO:0000313" key="7">
    <source>
        <dbReference type="EMBL" id="CEM38046.1"/>
    </source>
</evidence>
<feature type="domain" description="EGF-like" evidence="6">
    <location>
        <begin position="699"/>
        <end position="712"/>
    </location>
</feature>
<feature type="domain" description="EGF-like" evidence="6">
    <location>
        <begin position="1191"/>
        <end position="1204"/>
    </location>
</feature>
<dbReference type="Gene3D" id="2.10.25.10">
    <property type="entry name" value="Laminin"/>
    <property type="match status" value="18"/>
</dbReference>
<dbReference type="InterPro" id="IPR000742">
    <property type="entry name" value="EGF"/>
</dbReference>
<dbReference type="InterPro" id="IPR049883">
    <property type="entry name" value="NOTCH1_EGF-like"/>
</dbReference>
<dbReference type="InterPro" id="IPR052235">
    <property type="entry name" value="Nephronectin_domain"/>
</dbReference>
<name>A0A0G4H2Z1_9ALVE</name>
<dbReference type="CDD" id="cd00054">
    <property type="entry name" value="EGF_CA"/>
    <property type="match status" value="17"/>
</dbReference>
<feature type="domain" description="EGF-like" evidence="6">
    <location>
        <begin position="740"/>
        <end position="753"/>
    </location>
</feature>
<feature type="region of interest" description="Disordered" evidence="5">
    <location>
        <begin position="1523"/>
        <end position="1544"/>
    </location>
</feature>
<feature type="domain" description="EGF-like" evidence="6">
    <location>
        <begin position="658"/>
        <end position="671"/>
    </location>
</feature>
<dbReference type="VEuPathDB" id="CryptoDB:Cvel_24489"/>
<dbReference type="InterPro" id="IPR000152">
    <property type="entry name" value="EGF-type_Asp/Asn_hydroxyl_site"/>
</dbReference>
<evidence type="ECO:0000256" key="2">
    <source>
        <dbReference type="ARBA" id="ARBA00022729"/>
    </source>
</evidence>
<keyword evidence="4" id="KW-1015">Disulfide bond</keyword>
<keyword evidence="3" id="KW-0677">Repeat</keyword>
<sequence>MVHNWADSATSDNTNLNLYDWVPWPPPWEHDESPPKYTRESIQNLDYDIGGNWPDYYPPEGNFDLLMGMGEVGGIVWPRWTEEGHELPLQVAADTQVMWNAWVMEAWRLDRLDNDSSSNATALKYLRLDPVTSNAAFQNQYPSAPTTARALTFEIYANSFDLVTYYRYGTYRNFRGFEQKVFSLRTWTGGWTPEGPMAFFWVTRQDNTVRVYSGLSEKDAFAACGSSYPHSCTANATVTDASCFSTTFRDSTDYTRFRLTVWHDTLRIFCDGTLKLEYVLDTPLKEYIYPLHFSFHGLFLQSHVPLGYNRVADLFRSTDLYCAAGDETSCPCETSQAKSATHAYEGDTAWHGTGTPHKMKICKDMADHSAGTCKYLYLTDSGNCHPQHDFWGAPYYWTLAEAQAGDRCVVNDQCPQTCGTSCNHQYRMTDLYFGETSGITYIKQGHAPWGSGLGDCSQATYNNLPYGCFTSRPVTGLDAEKFCCGSRFPFWLSSDLDLREFYISKDYRDIDECSGNIHDCDGNATCSDNIGSFVCACNDGWTGSGVVCSNFDECTGNIHNCHTNATCLDNIGSFVCSCNDGWTGNGLSCSNFDECTGNFHNCHTNATCLDNIGSFVCSCNDGWTGDGLSCSNVDECGLSIHNCNDNATCSDNIGSFVCACNDGWTGDGLTCSNFDECTGNIHDCHTNATCLDNIGSFVCSCNDGWTGSGVSCANVDECGLSIHNCNDNTTCSDSIGSFVCACNDGWTGSGVVCSNVDECGLSIHNCNDNATCSDNLGSFVCACNDGWTGTGLACSNVDECSANSHNCHGNATCSDNIGRFLCTCNPGHSGSGVSCNNVNECTGNIDNCHTNATCSDNIGSFLCACNDGWTGTGVTCSNVNECSGNIHDCNDNATCSDNIGSFVCSCNDGWTGSGVVCSNFDECTGNVHDCHTNATCLDNIGSFVCSCNDGWTGSGVSCANVDECGLSIHDCNNNATCSDNIGSFVCACNDGWTGSGVVCSNFDECTGNIHDCHTNATCLDNIGSFVCSCNDGWTGSGVSCANIDECGLSIHNCNDNATCSDNLGSFACGCNDGWTGTGLACSNVDECTGNIDDCHTNATCSDNIGSFLCACNDGWTGTGVSCSNVNECSGNIHDCNDNATCSDNIGSFVCACNDGWTGSGVVCSNVDECTGNIDDCHTNATCSDNIGSFLCACNDGWTGTGVSCSNVDECASSLHNCDTNTSYAVGVCNETIGSFECGGCLLGFSAAGYGSVLGQAALGPSGEPGCAGRSGLLEGTLESIGPSEGFTDTDIQTALTVTPTGDVQLIRLNGSADGWASLDPADYTVLSFAAAFDFTAVPSNQTALRLNSTTQRLELWDERGLVWANPNSLYGFQNPIILSFSIQDRAAGPRAELRNDATDTILWASWQSDLAFTSDNSPFEALHQLTGSPSRFALTLLLYGELVLHDQLTDCILWGSHNGNRSAITVPPGGAAFALYLSATNGSLLVSAVGLRAPVFQTAGDSQILSPGETYSLVVRLNSDGKPSAAVKSSDEAKDPIWTSGTAGERLSSSGRTVLWQGHGILGAEGQLLIAFREGGALELLNFESGVVIKDGRDDGIFVVNASLWDPWGLLRLELNPLSGVLSILDGNDTTLWVSSLNGTAGTGPFSFAPEQTALGALLAVRGSSGELVWESGVGTTYGDFIVSFPGDQGLSAGTSLFSFDLYRAATLKEDGTLVIHPASSSPTQQSTSGGSSTFFFSTEGKGVWKADPVGAQSPLSLSIRTDGNLVVLSANGTEVWTALSDAAAAALGVTGSLAAPLSLRVTSRPKPPALEILDSNGTLIWSTTQLQGR</sequence>
<feature type="domain" description="EGF-like" evidence="6">
    <location>
        <begin position="576"/>
        <end position="589"/>
    </location>
</feature>
<feature type="domain" description="EGF-like" evidence="6">
    <location>
        <begin position="1068"/>
        <end position="1081"/>
    </location>
</feature>
<feature type="domain" description="EGF-like" evidence="6">
    <location>
        <begin position="617"/>
        <end position="630"/>
    </location>
</feature>
<feature type="domain" description="EGF-like" evidence="6">
    <location>
        <begin position="1150"/>
        <end position="1163"/>
    </location>
</feature>
<dbReference type="PANTHER" id="PTHR24050:SF28">
    <property type="entry name" value="UROMODULIN-LIKE"/>
    <property type="match status" value="1"/>
</dbReference>
<dbReference type="SUPFAM" id="SSF57196">
    <property type="entry name" value="EGF/Laminin"/>
    <property type="match status" value="2"/>
</dbReference>
<keyword evidence="1" id="KW-0245">EGF-like domain</keyword>